<dbReference type="KEGG" id="luo:HHL09_21095"/>
<organism evidence="4 5">
    <name type="scientific">Luteolibacter luteus</name>
    <dbReference type="NCBI Taxonomy" id="2728835"/>
    <lineage>
        <taxon>Bacteria</taxon>
        <taxon>Pseudomonadati</taxon>
        <taxon>Verrucomicrobiota</taxon>
        <taxon>Verrucomicrobiia</taxon>
        <taxon>Verrucomicrobiales</taxon>
        <taxon>Verrucomicrobiaceae</taxon>
        <taxon>Luteolibacter</taxon>
    </lineage>
</organism>
<dbReference type="Proteomes" id="UP000501812">
    <property type="component" value="Chromosome"/>
</dbReference>
<proteinExistence type="predicted"/>
<keyword evidence="5" id="KW-1185">Reference proteome</keyword>
<dbReference type="AlphaFoldDB" id="A0A858RN78"/>
<name>A0A858RN78_9BACT</name>
<comment type="cofactor">
    <cofactor evidence="1">
        <name>pyridoxal 5'-phosphate</name>
        <dbReference type="ChEBI" id="CHEBI:597326"/>
    </cofactor>
</comment>
<dbReference type="CDD" id="cd01561">
    <property type="entry name" value="CBS_like"/>
    <property type="match status" value="1"/>
</dbReference>
<dbReference type="Gene3D" id="3.40.50.1100">
    <property type="match status" value="2"/>
</dbReference>
<evidence type="ECO:0000256" key="1">
    <source>
        <dbReference type="ARBA" id="ARBA00001933"/>
    </source>
</evidence>
<gene>
    <name evidence="4" type="ORF">HHL09_21095</name>
</gene>
<dbReference type="SUPFAM" id="SSF53686">
    <property type="entry name" value="Tryptophan synthase beta subunit-like PLP-dependent enzymes"/>
    <property type="match status" value="1"/>
</dbReference>
<dbReference type="Pfam" id="PF00291">
    <property type="entry name" value="PALP"/>
    <property type="match status" value="1"/>
</dbReference>
<dbReference type="RefSeq" id="WP_169456634.1">
    <property type="nucleotide sequence ID" value="NZ_CP051774.1"/>
</dbReference>
<sequence>MAPHVLAAPRAVALGGRFIRQIPPTPLVPVTLDEELGPVWCKLEFMNPSGSTKDRIARHILEKAWRRGDLREGDTVVEASSGSTSIALALACAQMGLKFVAFIPSSATNERGLMIRAYGGEVQRVEGGMRKVLEAAAEAALLNGWFAARQFENPDNAEAHRMFTGPEILSQMECGCVDAVVSGVGTGGTLRGLWEAFDDAGCGSRAYAAIPREGRAYGDNAESCSLAFSKEVPGVAECLSALYQEWKDGPRGGVIEEIAAREDVCLDLTRKLWAMGYPVGPSSGLNYAASLEVKRRLGVDARVVTVFPDRMERYFSHRVFEDLRAE</sequence>
<evidence type="ECO:0000313" key="4">
    <source>
        <dbReference type="EMBL" id="QJE98175.1"/>
    </source>
</evidence>
<dbReference type="InterPro" id="IPR050214">
    <property type="entry name" value="Cys_Synth/Cystath_Beta-Synth"/>
</dbReference>
<evidence type="ECO:0000313" key="5">
    <source>
        <dbReference type="Proteomes" id="UP000501812"/>
    </source>
</evidence>
<feature type="domain" description="Tryptophan synthase beta chain-like PALP" evidence="3">
    <location>
        <begin position="22"/>
        <end position="309"/>
    </location>
</feature>
<dbReference type="InterPro" id="IPR036052">
    <property type="entry name" value="TrpB-like_PALP_sf"/>
</dbReference>
<keyword evidence="2" id="KW-0663">Pyridoxal phosphate</keyword>
<dbReference type="GO" id="GO:1901605">
    <property type="term" value="P:alpha-amino acid metabolic process"/>
    <property type="evidence" value="ECO:0007669"/>
    <property type="project" value="UniProtKB-ARBA"/>
</dbReference>
<dbReference type="InterPro" id="IPR001926">
    <property type="entry name" value="TrpB-like_PALP"/>
</dbReference>
<dbReference type="EMBL" id="CP051774">
    <property type="protein sequence ID" value="QJE98175.1"/>
    <property type="molecule type" value="Genomic_DNA"/>
</dbReference>
<dbReference type="PANTHER" id="PTHR10314">
    <property type="entry name" value="CYSTATHIONINE BETA-SYNTHASE"/>
    <property type="match status" value="1"/>
</dbReference>
<protein>
    <submittedName>
        <fullName evidence="4">Cysteine synthase family protein</fullName>
    </submittedName>
</protein>
<evidence type="ECO:0000256" key="2">
    <source>
        <dbReference type="ARBA" id="ARBA00022898"/>
    </source>
</evidence>
<evidence type="ECO:0000259" key="3">
    <source>
        <dbReference type="Pfam" id="PF00291"/>
    </source>
</evidence>
<reference evidence="4 5" key="1">
    <citation type="submission" date="2020-04" db="EMBL/GenBank/DDBJ databases">
        <title>Luteolibacter sp. G-1-1-1 isolated from soil.</title>
        <authorList>
            <person name="Dahal R.H."/>
        </authorList>
    </citation>
    <scope>NUCLEOTIDE SEQUENCE [LARGE SCALE GENOMIC DNA]</scope>
    <source>
        <strain evidence="4 5">G-1-1-1</strain>
    </source>
</reference>
<accession>A0A858RN78</accession>